<dbReference type="EMBL" id="GL385395">
    <property type="protein sequence ID" value="EJT80588.1"/>
    <property type="molecule type" value="Genomic_DNA"/>
</dbReference>
<reference evidence="2" key="2">
    <citation type="submission" date="2010-07" db="EMBL/GenBank/DDBJ databases">
        <authorList>
            <consortium name="The Broad Institute Genome Sequencing Platform"/>
            <consortium name="Broad Institute Genome Sequencing Center for Infectious Disease"/>
            <person name="Ma L.-J."/>
            <person name="Dead R."/>
            <person name="Young S."/>
            <person name="Zeng Q."/>
            <person name="Koehrsen M."/>
            <person name="Alvarado L."/>
            <person name="Berlin A."/>
            <person name="Chapman S.B."/>
            <person name="Chen Z."/>
            <person name="Freedman E."/>
            <person name="Gellesch M."/>
            <person name="Goldberg J."/>
            <person name="Griggs A."/>
            <person name="Gujja S."/>
            <person name="Heilman E.R."/>
            <person name="Heiman D."/>
            <person name="Hepburn T."/>
            <person name="Howarth C."/>
            <person name="Jen D."/>
            <person name="Larson L."/>
            <person name="Mehta T."/>
            <person name="Neiman D."/>
            <person name="Pearson M."/>
            <person name="Roberts A."/>
            <person name="Saif S."/>
            <person name="Shea T."/>
            <person name="Shenoy N."/>
            <person name="Sisk P."/>
            <person name="Stolte C."/>
            <person name="Sykes S."/>
            <person name="Walk T."/>
            <person name="White J."/>
            <person name="Yandava C."/>
            <person name="Haas B."/>
            <person name="Nusbaum C."/>
            <person name="Birren B."/>
        </authorList>
    </citation>
    <scope>NUCLEOTIDE SEQUENCE</scope>
    <source>
        <strain evidence="2">R3-111a-1</strain>
    </source>
</reference>
<accession>J3NH45</accession>
<dbReference type="EnsemblFungi" id="EJT80588">
    <property type="protein sequence ID" value="EJT80588"/>
    <property type="gene ID" value="GGTG_00583"/>
</dbReference>
<gene>
    <name evidence="3" type="primary">20341041</name>
    <name evidence="2" type="ORF">GGTG_00583</name>
</gene>
<dbReference type="Proteomes" id="UP000006039">
    <property type="component" value="Unassembled WGS sequence"/>
</dbReference>
<keyword evidence="4" id="KW-1185">Reference proteome</keyword>
<name>J3NH45_GAET3</name>
<protein>
    <submittedName>
        <fullName evidence="2 3">Uncharacterized protein</fullName>
    </submittedName>
</protein>
<sequence length="117" mass="13368">MNYSFSPRRDKNETARAIIHAFKARSMLGYPARQWESQQPTDSLGGGEPTIHAHPPLSRPRSEEWDLGTGQRENIWRSSSEKWWRRRALTRTTRRGRWRGRTTSSGINSGSAGSKAT</sequence>
<organism evidence="2">
    <name type="scientific">Gaeumannomyces tritici (strain R3-111a-1)</name>
    <name type="common">Wheat and barley take-all root rot fungus</name>
    <name type="synonym">Gaeumannomyces graminis var. tritici</name>
    <dbReference type="NCBI Taxonomy" id="644352"/>
    <lineage>
        <taxon>Eukaryota</taxon>
        <taxon>Fungi</taxon>
        <taxon>Dikarya</taxon>
        <taxon>Ascomycota</taxon>
        <taxon>Pezizomycotina</taxon>
        <taxon>Sordariomycetes</taxon>
        <taxon>Sordariomycetidae</taxon>
        <taxon>Magnaporthales</taxon>
        <taxon>Magnaporthaceae</taxon>
        <taxon>Gaeumannomyces</taxon>
    </lineage>
</organism>
<evidence type="ECO:0000313" key="2">
    <source>
        <dbReference type="EMBL" id="EJT80588.1"/>
    </source>
</evidence>
<feature type="region of interest" description="Disordered" evidence="1">
    <location>
        <begin position="94"/>
        <end position="117"/>
    </location>
</feature>
<dbReference type="HOGENOM" id="CLU_2084970_0_0_1"/>
<dbReference type="AlphaFoldDB" id="J3NH45"/>
<feature type="region of interest" description="Disordered" evidence="1">
    <location>
        <begin position="32"/>
        <end position="68"/>
    </location>
</feature>
<reference evidence="2" key="3">
    <citation type="submission" date="2010-09" db="EMBL/GenBank/DDBJ databases">
        <title>Annotation of Gaeumannomyces graminis var. tritici R3-111a-1.</title>
        <authorList>
            <consortium name="The Broad Institute Genome Sequencing Platform"/>
            <person name="Ma L.-J."/>
            <person name="Dead R."/>
            <person name="Young S.K."/>
            <person name="Zeng Q."/>
            <person name="Gargeya S."/>
            <person name="Fitzgerald M."/>
            <person name="Haas B."/>
            <person name="Abouelleil A."/>
            <person name="Alvarado L."/>
            <person name="Arachchi H.M."/>
            <person name="Berlin A."/>
            <person name="Brown A."/>
            <person name="Chapman S.B."/>
            <person name="Chen Z."/>
            <person name="Dunbar C."/>
            <person name="Freedman E."/>
            <person name="Gearin G."/>
            <person name="Gellesch M."/>
            <person name="Goldberg J."/>
            <person name="Griggs A."/>
            <person name="Gujja S."/>
            <person name="Heiman D."/>
            <person name="Howarth C."/>
            <person name="Larson L."/>
            <person name="Lui A."/>
            <person name="MacDonald P.J.P."/>
            <person name="Mehta T."/>
            <person name="Montmayeur A."/>
            <person name="Murphy C."/>
            <person name="Neiman D."/>
            <person name="Pearson M."/>
            <person name="Priest M."/>
            <person name="Roberts A."/>
            <person name="Saif S."/>
            <person name="Shea T."/>
            <person name="Shenoy N."/>
            <person name="Sisk P."/>
            <person name="Stolte C."/>
            <person name="Sykes S."/>
            <person name="Yandava C."/>
            <person name="Wortman J."/>
            <person name="Nusbaum C."/>
            <person name="Birren B."/>
        </authorList>
    </citation>
    <scope>NUCLEOTIDE SEQUENCE</scope>
    <source>
        <strain evidence="2">R3-111a-1</strain>
    </source>
</reference>
<dbReference type="RefSeq" id="XP_009216597.1">
    <property type="nucleotide sequence ID" value="XM_009218333.1"/>
</dbReference>
<reference evidence="4" key="1">
    <citation type="submission" date="2010-07" db="EMBL/GenBank/DDBJ databases">
        <title>The genome sequence of Gaeumannomyces graminis var. tritici strain R3-111a-1.</title>
        <authorList>
            <consortium name="The Broad Institute Genome Sequencing Platform"/>
            <person name="Ma L.-J."/>
            <person name="Dead R."/>
            <person name="Young S."/>
            <person name="Zeng Q."/>
            <person name="Koehrsen M."/>
            <person name="Alvarado L."/>
            <person name="Berlin A."/>
            <person name="Chapman S.B."/>
            <person name="Chen Z."/>
            <person name="Freedman E."/>
            <person name="Gellesch M."/>
            <person name="Goldberg J."/>
            <person name="Griggs A."/>
            <person name="Gujja S."/>
            <person name="Heilman E.R."/>
            <person name="Heiman D."/>
            <person name="Hepburn T."/>
            <person name="Howarth C."/>
            <person name="Jen D."/>
            <person name="Larson L."/>
            <person name="Mehta T."/>
            <person name="Neiman D."/>
            <person name="Pearson M."/>
            <person name="Roberts A."/>
            <person name="Saif S."/>
            <person name="Shea T."/>
            <person name="Shenoy N."/>
            <person name="Sisk P."/>
            <person name="Stolte C."/>
            <person name="Sykes S."/>
            <person name="Walk T."/>
            <person name="White J."/>
            <person name="Yandava C."/>
            <person name="Haas B."/>
            <person name="Nusbaum C."/>
            <person name="Birren B."/>
        </authorList>
    </citation>
    <scope>NUCLEOTIDE SEQUENCE [LARGE SCALE GENOMIC DNA]</scope>
    <source>
        <strain evidence="4">R3-111a-1</strain>
    </source>
</reference>
<evidence type="ECO:0000256" key="1">
    <source>
        <dbReference type="SAM" id="MobiDB-lite"/>
    </source>
</evidence>
<evidence type="ECO:0000313" key="4">
    <source>
        <dbReference type="Proteomes" id="UP000006039"/>
    </source>
</evidence>
<dbReference type="VEuPathDB" id="FungiDB:GGTG_00583"/>
<reference evidence="3" key="5">
    <citation type="submission" date="2018-04" db="UniProtKB">
        <authorList>
            <consortium name="EnsemblFungi"/>
        </authorList>
    </citation>
    <scope>IDENTIFICATION</scope>
    <source>
        <strain evidence="3">R3-111a-1</strain>
    </source>
</reference>
<reference evidence="3" key="4">
    <citation type="journal article" date="2015" name="G3 (Bethesda)">
        <title>Genome sequences of three phytopathogenic species of the Magnaporthaceae family of fungi.</title>
        <authorList>
            <person name="Okagaki L.H."/>
            <person name="Nunes C.C."/>
            <person name="Sailsbery J."/>
            <person name="Clay B."/>
            <person name="Brown D."/>
            <person name="John T."/>
            <person name="Oh Y."/>
            <person name="Young N."/>
            <person name="Fitzgerald M."/>
            <person name="Haas B.J."/>
            <person name="Zeng Q."/>
            <person name="Young S."/>
            <person name="Adiconis X."/>
            <person name="Fan L."/>
            <person name="Levin J.Z."/>
            <person name="Mitchell T.K."/>
            <person name="Okubara P.A."/>
            <person name="Farman M.L."/>
            <person name="Kohn L.M."/>
            <person name="Birren B."/>
            <person name="Ma L.-J."/>
            <person name="Dean R.A."/>
        </authorList>
    </citation>
    <scope>NUCLEOTIDE SEQUENCE</scope>
    <source>
        <strain evidence="3">R3-111a-1</strain>
    </source>
</reference>
<feature type="compositionally biased region" description="Polar residues" evidence="1">
    <location>
        <begin position="104"/>
        <end position="117"/>
    </location>
</feature>
<evidence type="ECO:0000313" key="3">
    <source>
        <dbReference type="EnsemblFungi" id="EJT80588"/>
    </source>
</evidence>
<proteinExistence type="predicted"/>
<dbReference type="GeneID" id="20341041"/>